<feature type="binding site" description="axial binding residue" evidence="14">
    <location>
        <position position="95"/>
    </location>
    <ligand>
        <name>heme</name>
        <dbReference type="ChEBI" id="CHEBI:30413"/>
    </ligand>
    <ligandPart>
        <name>Fe</name>
        <dbReference type="ChEBI" id="CHEBI:18248"/>
    </ligandPart>
</feature>
<evidence type="ECO:0000256" key="13">
    <source>
        <dbReference type="ARBA" id="ARBA00048390"/>
    </source>
</evidence>
<dbReference type="OrthoDB" id="9800824at2"/>
<dbReference type="PIRSF" id="PIRSF004638">
    <property type="entry name" value="UCP004638"/>
    <property type="match status" value="1"/>
</dbReference>
<dbReference type="PANTHER" id="PTHR40255">
    <property type="entry name" value="UPF0093 MEMBRANE PROTEIN SLR1790"/>
    <property type="match status" value="1"/>
</dbReference>
<feature type="transmembrane region" description="Helical" evidence="14">
    <location>
        <begin position="89"/>
        <end position="109"/>
    </location>
</feature>
<dbReference type="RefSeq" id="WP_072747022.1">
    <property type="nucleotide sequence ID" value="NZ_FOHL01000004.1"/>
</dbReference>
<proteinExistence type="inferred from homology"/>
<evidence type="ECO:0000256" key="10">
    <source>
        <dbReference type="ARBA" id="ARBA00023002"/>
    </source>
</evidence>
<evidence type="ECO:0000256" key="5">
    <source>
        <dbReference type="ARBA" id="ARBA00022475"/>
    </source>
</evidence>
<comment type="pathway">
    <text evidence="2 14 15">Porphyrin-containing compound metabolism; protoporphyrin-IX biosynthesis; protoporphyrin-IX from protoporphyrinogen-IX: step 1/1.</text>
</comment>
<evidence type="ECO:0000256" key="11">
    <source>
        <dbReference type="ARBA" id="ARBA00023004"/>
    </source>
</evidence>
<dbReference type="HAMAP" id="MF_02239">
    <property type="entry name" value="HemJ"/>
    <property type="match status" value="1"/>
</dbReference>
<dbReference type="EMBL" id="FRDL01000004">
    <property type="protein sequence ID" value="SHN64838.1"/>
    <property type="molecule type" value="Genomic_DNA"/>
</dbReference>
<keyword evidence="17" id="KW-1185">Reference proteome</keyword>
<dbReference type="GO" id="GO:0005886">
    <property type="term" value="C:plasma membrane"/>
    <property type="evidence" value="ECO:0007669"/>
    <property type="project" value="UniProtKB-SubCell"/>
</dbReference>
<dbReference type="GO" id="GO:0006782">
    <property type="term" value="P:protoporphyrinogen IX biosynthetic process"/>
    <property type="evidence" value="ECO:0007669"/>
    <property type="project" value="UniProtKB-UniRule"/>
</dbReference>
<evidence type="ECO:0000256" key="6">
    <source>
        <dbReference type="ARBA" id="ARBA00022617"/>
    </source>
</evidence>
<dbReference type="UniPathway" id="UPA00251">
    <property type="reaction ID" value="UER00324"/>
</dbReference>
<feature type="transmembrane region" description="Helical" evidence="14">
    <location>
        <begin position="20"/>
        <end position="38"/>
    </location>
</feature>
<dbReference type="NCBIfam" id="TIGR00701">
    <property type="entry name" value="protoporphyrinogen oxidase HemJ"/>
    <property type="match status" value="1"/>
</dbReference>
<evidence type="ECO:0000256" key="9">
    <source>
        <dbReference type="ARBA" id="ARBA00022989"/>
    </source>
</evidence>
<evidence type="ECO:0000256" key="3">
    <source>
        <dbReference type="ARBA" id="ARBA00006501"/>
    </source>
</evidence>
<evidence type="ECO:0000256" key="7">
    <source>
        <dbReference type="ARBA" id="ARBA00022692"/>
    </source>
</evidence>
<comment type="function">
    <text evidence="14 15">Catalyzes the oxidation of protoporphyrinogen IX to protoporphyrin IX.</text>
</comment>
<accession>A0A1M7T2B0</accession>
<keyword evidence="11 14" id="KW-0408">Iron</keyword>
<comment type="similarity">
    <text evidence="3 14 15">Belongs to the HemJ family.</text>
</comment>
<gene>
    <name evidence="16" type="ORF">SAMN05216200_10447</name>
</gene>
<organism evidence="16 17">
    <name type="scientific">Oceanicella actignis</name>
    <dbReference type="NCBI Taxonomy" id="1189325"/>
    <lineage>
        <taxon>Bacteria</taxon>
        <taxon>Pseudomonadati</taxon>
        <taxon>Pseudomonadota</taxon>
        <taxon>Alphaproteobacteria</taxon>
        <taxon>Rhodobacterales</taxon>
        <taxon>Paracoccaceae</taxon>
        <taxon>Oceanicella</taxon>
    </lineage>
</organism>
<evidence type="ECO:0000256" key="1">
    <source>
        <dbReference type="ARBA" id="ARBA00004651"/>
    </source>
</evidence>
<dbReference type="InterPro" id="IPR005265">
    <property type="entry name" value="HemJ-like"/>
</dbReference>
<dbReference type="STRING" id="1189325.SAMN04488119_10447"/>
<evidence type="ECO:0000256" key="12">
    <source>
        <dbReference type="ARBA" id="ARBA00023136"/>
    </source>
</evidence>
<protein>
    <recommendedName>
        <fullName evidence="4 14">Protoporphyrinogen IX oxidase</fullName>
        <shortName evidence="14">PPO</shortName>
        <ecNumber evidence="14 15">1.3.99.-</ecNumber>
    </recommendedName>
</protein>
<feature type="binding site" description="axial binding residue" evidence="14">
    <location>
        <position position="16"/>
    </location>
    <ligand>
        <name>heme</name>
        <dbReference type="ChEBI" id="CHEBI:30413"/>
    </ligand>
    <ligandPart>
        <name>Fe</name>
        <dbReference type="ChEBI" id="CHEBI:18248"/>
    </ligandPart>
</feature>
<dbReference type="PANTHER" id="PTHR40255:SF1">
    <property type="entry name" value="PROTOPORPHYRINOGEN IX OXIDASE"/>
    <property type="match status" value="1"/>
</dbReference>
<dbReference type="AlphaFoldDB" id="A0A1M7T2B0"/>
<dbReference type="EC" id="1.3.99.-" evidence="14 15"/>
<keyword evidence="6 14" id="KW-0349">Heme</keyword>
<sequence>MTDWLAAHYDWLKALHVMSVIAWMAGIFYLPRLFVYHAERGRAEPVLDETFKVMERRLYRAIMVPAMISSWIFGASMLIAIGLEGILAAAWLQAKLALVVAMTIYHEFLGREMRAFQAGANRRSGRAFRMINEIPTLLMVLIVIMAIVEPF</sequence>
<feature type="transmembrane region" description="Helical" evidence="14">
    <location>
        <begin position="130"/>
        <end position="148"/>
    </location>
</feature>
<name>A0A1M7T2B0_9RHOB</name>
<keyword evidence="8 14" id="KW-0479">Metal-binding</keyword>
<comment type="catalytic activity">
    <reaction evidence="13 14 15">
        <text>protoporphyrinogen IX + 3 A = protoporphyrin IX + 3 AH2</text>
        <dbReference type="Rhea" id="RHEA:62000"/>
        <dbReference type="ChEBI" id="CHEBI:13193"/>
        <dbReference type="ChEBI" id="CHEBI:17499"/>
        <dbReference type="ChEBI" id="CHEBI:57306"/>
        <dbReference type="ChEBI" id="CHEBI:57307"/>
    </reaction>
</comment>
<keyword evidence="5 14" id="KW-1003">Cell membrane</keyword>
<evidence type="ECO:0000256" key="4">
    <source>
        <dbReference type="ARBA" id="ARBA00017504"/>
    </source>
</evidence>
<reference evidence="16" key="1">
    <citation type="submission" date="2016-12" db="EMBL/GenBank/DDBJ databases">
        <authorList>
            <person name="Song W.-J."/>
            <person name="Kurnit D.M."/>
        </authorList>
    </citation>
    <scope>NUCLEOTIDE SEQUENCE [LARGE SCALE GENOMIC DNA]</scope>
    <source>
        <strain evidence="16">CGMCC 1.10808</strain>
    </source>
</reference>
<evidence type="ECO:0000256" key="8">
    <source>
        <dbReference type="ARBA" id="ARBA00022723"/>
    </source>
</evidence>
<dbReference type="Pfam" id="PF03653">
    <property type="entry name" value="UPF0093"/>
    <property type="match status" value="1"/>
</dbReference>
<evidence type="ECO:0000313" key="17">
    <source>
        <dbReference type="Proteomes" id="UP000184066"/>
    </source>
</evidence>
<evidence type="ECO:0000256" key="14">
    <source>
        <dbReference type="HAMAP-Rule" id="MF_02239"/>
    </source>
</evidence>
<keyword evidence="10 14" id="KW-0560">Oxidoreductase</keyword>
<keyword evidence="7 14" id="KW-0812">Transmembrane</keyword>
<evidence type="ECO:0000313" key="16">
    <source>
        <dbReference type="EMBL" id="SHN64838.1"/>
    </source>
</evidence>
<comment type="cofactor">
    <cofactor evidence="14 15">
        <name>heme b</name>
        <dbReference type="ChEBI" id="CHEBI:60344"/>
    </cofactor>
    <text evidence="14 15">Binds 1 heme b (iron(II)-protoporphyrin IX) group per subunit.</text>
</comment>
<comment type="subunit">
    <text evidence="14">Homodimer.</text>
</comment>
<dbReference type="GO" id="GO:0070818">
    <property type="term" value="F:protoporphyrinogen oxidase activity"/>
    <property type="evidence" value="ECO:0007669"/>
    <property type="project" value="UniProtKB-UniRule"/>
</dbReference>
<evidence type="ECO:0000256" key="2">
    <source>
        <dbReference type="ARBA" id="ARBA00005073"/>
    </source>
</evidence>
<keyword evidence="9 14" id="KW-1133">Transmembrane helix</keyword>
<dbReference type="Proteomes" id="UP000184066">
    <property type="component" value="Unassembled WGS sequence"/>
</dbReference>
<comment type="subcellular location">
    <subcellularLocation>
        <location evidence="1 14">Cell membrane</location>
        <topology evidence="1 14">Multi-pass membrane protein</topology>
    </subcellularLocation>
</comment>
<feature type="transmembrane region" description="Helical" evidence="14">
    <location>
        <begin position="58"/>
        <end position="83"/>
    </location>
</feature>
<evidence type="ECO:0000256" key="15">
    <source>
        <dbReference type="PIRNR" id="PIRNR004638"/>
    </source>
</evidence>
<dbReference type="GO" id="GO:0046872">
    <property type="term" value="F:metal ion binding"/>
    <property type="evidence" value="ECO:0007669"/>
    <property type="project" value="UniProtKB-UniRule"/>
</dbReference>
<keyword evidence="12 14" id="KW-0472">Membrane</keyword>